<organism evidence="3 4">
    <name type="scientific">Clathrus columnatus</name>
    <dbReference type="NCBI Taxonomy" id="1419009"/>
    <lineage>
        <taxon>Eukaryota</taxon>
        <taxon>Fungi</taxon>
        <taxon>Dikarya</taxon>
        <taxon>Basidiomycota</taxon>
        <taxon>Agaricomycotina</taxon>
        <taxon>Agaricomycetes</taxon>
        <taxon>Phallomycetidae</taxon>
        <taxon>Phallales</taxon>
        <taxon>Clathraceae</taxon>
        <taxon>Clathrus</taxon>
    </lineage>
</organism>
<evidence type="ECO:0000256" key="2">
    <source>
        <dbReference type="SAM" id="Phobius"/>
    </source>
</evidence>
<feature type="region of interest" description="Disordered" evidence="1">
    <location>
        <begin position="178"/>
        <end position="202"/>
    </location>
</feature>
<feature type="transmembrane region" description="Helical" evidence="2">
    <location>
        <begin position="41"/>
        <end position="59"/>
    </location>
</feature>
<dbReference type="Gene3D" id="1.10.600.10">
    <property type="entry name" value="Farnesyl Diphosphate Synthase"/>
    <property type="match status" value="1"/>
</dbReference>
<feature type="transmembrane region" description="Helical" evidence="2">
    <location>
        <begin position="71"/>
        <end position="92"/>
    </location>
</feature>
<keyword evidence="2" id="KW-0812">Transmembrane</keyword>
<keyword evidence="2" id="KW-1133">Transmembrane helix</keyword>
<dbReference type="EMBL" id="BPWL01000001">
    <property type="protein sequence ID" value="GJJ06674.1"/>
    <property type="molecule type" value="Genomic_DNA"/>
</dbReference>
<feature type="transmembrane region" description="Helical" evidence="2">
    <location>
        <begin position="12"/>
        <end position="29"/>
    </location>
</feature>
<dbReference type="Proteomes" id="UP001050691">
    <property type="component" value="Unassembled WGS sequence"/>
</dbReference>
<accession>A0AAV4ZXA9</accession>
<dbReference type="InterPro" id="IPR008949">
    <property type="entry name" value="Isoprenoid_synthase_dom_sf"/>
</dbReference>
<dbReference type="SUPFAM" id="SSF48576">
    <property type="entry name" value="Terpenoid synthases"/>
    <property type="match status" value="1"/>
</dbReference>
<gene>
    <name evidence="3" type="ORF">Clacol_000869</name>
</gene>
<keyword evidence="2" id="KW-0472">Membrane</keyword>
<dbReference type="AlphaFoldDB" id="A0AAV4ZXA9"/>
<evidence type="ECO:0000256" key="1">
    <source>
        <dbReference type="SAM" id="MobiDB-lite"/>
    </source>
</evidence>
<reference evidence="3" key="1">
    <citation type="submission" date="2021-10" db="EMBL/GenBank/DDBJ databases">
        <title>De novo Genome Assembly of Clathrus columnatus (Basidiomycota, Fungi) Using Illumina and Nanopore Sequence Data.</title>
        <authorList>
            <person name="Ogiso-Tanaka E."/>
            <person name="Itagaki H."/>
            <person name="Hosoya T."/>
            <person name="Hosaka K."/>
        </authorList>
    </citation>
    <scope>NUCLEOTIDE SEQUENCE</scope>
    <source>
        <strain evidence="3">MO-923</strain>
    </source>
</reference>
<dbReference type="Pfam" id="PF19086">
    <property type="entry name" value="Terpene_syn_C_2"/>
    <property type="match status" value="1"/>
</dbReference>
<name>A0AAV4ZXA9_9AGAM</name>
<comment type="caution">
    <text evidence="3">The sequence shown here is derived from an EMBL/GenBank/DDBJ whole genome shotgun (WGS) entry which is preliminary data.</text>
</comment>
<evidence type="ECO:0000313" key="3">
    <source>
        <dbReference type="EMBL" id="GJJ06674.1"/>
    </source>
</evidence>
<keyword evidence="4" id="KW-1185">Reference proteome</keyword>
<evidence type="ECO:0000313" key="4">
    <source>
        <dbReference type="Proteomes" id="UP001050691"/>
    </source>
</evidence>
<protein>
    <submittedName>
        <fullName evidence="3">Uncharacterized protein</fullName>
    </submittedName>
</protein>
<proteinExistence type="predicted"/>
<sequence>MESEVYDTKLSLLILQIPYIALLLSNINWSTCARSRIGYRPMALALCIAFMIALGAQIYHSFTISNTINDIAVILLDLFAFIAVMRQVWGLWRLKRSLGLQSTEDLVTSLLRQDVFFRLSTLIICEFTLELRRRNTQNAVLGSPSAMDLPTLSFRENPVQSVKSMFERFHENIMAEMGEGNNTVGSNDGLGTEGSDDSRDGSNQVSVVNGLRCWNGENSSRHMDAIRNPIVDEASDRESHHIRNIEDYFKIRRDTIGAKPSCAICEMYMNIPEEVIGHDMIIIRNDLYSYNVEQARGDEIHNLVTIIILHELKLDIRGESENLMTPIAKVQEVGCERMNLGVLRNKDTTAYEFEENQVNVNIEQVVIPFDSTYPFSFYLYFP</sequence>